<dbReference type="Proteomes" id="UP000028582">
    <property type="component" value="Unassembled WGS sequence"/>
</dbReference>
<accession>A0A081B348</accession>
<proteinExistence type="predicted"/>
<reference evidence="1 2" key="1">
    <citation type="submission" date="2013-11" db="EMBL/GenBank/DDBJ databases">
        <title>The Genome Sequence of Phytophthora parasitica P1976.</title>
        <authorList>
            <consortium name="The Broad Institute Genomics Platform"/>
            <person name="Russ C."/>
            <person name="Tyler B."/>
            <person name="Panabieres F."/>
            <person name="Shan W."/>
            <person name="Tripathy S."/>
            <person name="Grunwald N."/>
            <person name="Machado M."/>
            <person name="Johnson C.S."/>
            <person name="Walker B."/>
            <person name="Young S."/>
            <person name="Zeng Q."/>
            <person name="Gargeya S."/>
            <person name="Fitzgerald M."/>
            <person name="Haas B."/>
            <person name="Abouelleil A."/>
            <person name="Allen A.W."/>
            <person name="Alvarado L."/>
            <person name="Arachchi H.M."/>
            <person name="Berlin A.M."/>
            <person name="Chapman S.B."/>
            <person name="Gainer-Dewar J."/>
            <person name="Goldberg J."/>
            <person name="Griggs A."/>
            <person name="Gujja S."/>
            <person name="Hansen M."/>
            <person name="Howarth C."/>
            <person name="Imamovic A."/>
            <person name="Ireland A."/>
            <person name="Larimer J."/>
            <person name="McCowan C."/>
            <person name="Murphy C."/>
            <person name="Pearson M."/>
            <person name="Poon T.W."/>
            <person name="Priest M."/>
            <person name="Roberts A."/>
            <person name="Saif S."/>
            <person name="Shea T."/>
            <person name="Sisk P."/>
            <person name="Sykes S."/>
            <person name="Wortman J."/>
            <person name="Nusbaum C."/>
            <person name="Birren B."/>
        </authorList>
    </citation>
    <scope>NUCLEOTIDE SEQUENCE [LARGE SCALE GENOMIC DNA]</scope>
    <source>
        <strain evidence="1 2">P1976</strain>
    </source>
</reference>
<name>A0A081B348_PHYNI</name>
<evidence type="ECO:0000313" key="2">
    <source>
        <dbReference type="Proteomes" id="UP000028582"/>
    </source>
</evidence>
<sequence length="40" mass="4417">MANSSNDSLRRVEAFIAQLAAFKRAAPVPTTSYHIAIHFN</sequence>
<gene>
    <name evidence="1" type="ORF">F444_00764</name>
</gene>
<dbReference type="EMBL" id="ANJA01000161">
    <property type="protein sequence ID" value="ETO85559.1"/>
    <property type="molecule type" value="Genomic_DNA"/>
</dbReference>
<evidence type="ECO:0000313" key="1">
    <source>
        <dbReference type="EMBL" id="ETO85559.1"/>
    </source>
</evidence>
<protein>
    <submittedName>
        <fullName evidence="1">Uncharacterized protein</fullName>
    </submittedName>
</protein>
<dbReference type="AlphaFoldDB" id="A0A081B348"/>
<comment type="caution">
    <text evidence="1">The sequence shown here is derived from an EMBL/GenBank/DDBJ whole genome shotgun (WGS) entry which is preliminary data.</text>
</comment>
<organism evidence="1 2">
    <name type="scientific">Phytophthora nicotianae P1976</name>
    <dbReference type="NCBI Taxonomy" id="1317066"/>
    <lineage>
        <taxon>Eukaryota</taxon>
        <taxon>Sar</taxon>
        <taxon>Stramenopiles</taxon>
        <taxon>Oomycota</taxon>
        <taxon>Peronosporomycetes</taxon>
        <taxon>Peronosporales</taxon>
        <taxon>Peronosporaceae</taxon>
        <taxon>Phytophthora</taxon>
    </lineage>
</organism>